<dbReference type="Proteomes" id="UP000029567">
    <property type="component" value="Unassembled WGS sequence"/>
</dbReference>
<evidence type="ECO:0000313" key="3">
    <source>
        <dbReference type="Proteomes" id="UP000029567"/>
    </source>
</evidence>
<accession>A0A0E3B756</accession>
<dbReference type="InterPro" id="IPR004360">
    <property type="entry name" value="Glyas_Fos-R_dOase_dom"/>
</dbReference>
<reference evidence="2 3" key="1">
    <citation type="submission" date="2013-09" db="EMBL/GenBank/DDBJ databases">
        <title>High correlation between genotypes and phenotypes of environmental bacteria Comamonas testosteroni strains.</title>
        <authorList>
            <person name="Liu L."/>
            <person name="Zhu W."/>
            <person name="Xia X."/>
            <person name="Xu B."/>
            <person name="Luo M."/>
            <person name="Wang G."/>
        </authorList>
    </citation>
    <scope>NUCLEOTIDE SEQUENCE [LARGE SCALE GENOMIC DNA]</scope>
    <source>
        <strain evidence="2 3">JL14</strain>
    </source>
</reference>
<dbReference type="InterPro" id="IPR029068">
    <property type="entry name" value="Glyas_Bleomycin-R_OHBP_Dase"/>
</dbReference>
<feature type="domain" description="VOC" evidence="1">
    <location>
        <begin position="59"/>
        <end position="170"/>
    </location>
</feature>
<evidence type="ECO:0000259" key="1">
    <source>
        <dbReference type="PROSITE" id="PS51819"/>
    </source>
</evidence>
<evidence type="ECO:0000313" key="2">
    <source>
        <dbReference type="EMBL" id="KGG82212.1"/>
    </source>
</evidence>
<dbReference type="EMBL" id="AWTN01000159">
    <property type="protein sequence ID" value="KGG82212.1"/>
    <property type="molecule type" value="Genomic_DNA"/>
</dbReference>
<dbReference type="SUPFAM" id="SSF54593">
    <property type="entry name" value="Glyoxalase/Bleomycin resistance protein/Dihydroxybiphenyl dioxygenase"/>
    <property type="match status" value="1"/>
</dbReference>
<gene>
    <name evidence="2" type="ORF">P245_27205</name>
</gene>
<name>A0A0E3B756_9BURK</name>
<dbReference type="Pfam" id="PF00903">
    <property type="entry name" value="Glyoxalase"/>
    <property type="match status" value="1"/>
</dbReference>
<dbReference type="PROSITE" id="PS51819">
    <property type="entry name" value="VOC"/>
    <property type="match status" value="1"/>
</dbReference>
<protein>
    <submittedName>
        <fullName evidence="2">Glyoxalase</fullName>
    </submittedName>
</protein>
<dbReference type="AlphaFoldDB" id="A0A0E3B756"/>
<dbReference type="Gene3D" id="3.10.180.10">
    <property type="entry name" value="2,3-Dihydroxybiphenyl 1,2-Dioxygenase, domain 1"/>
    <property type="match status" value="1"/>
</dbReference>
<organism evidence="2 3">
    <name type="scientific">Comamonas thiooxydans</name>
    <dbReference type="NCBI Taxonomy" id="363952"/>
    <lineage>
        <taxon>Bacteria</taxon>
        <taxon>Pseudomonadati</taxon>
        <taxon>Pseudomonadota</taxon>
        <taxon>Betaproteobacteria</taxon>
        <taxon>Burkholderiales</taxon>
        <taxon>Comamonadaceae</taxon>
        <taxon>Comamonas</taxon>
    </lineage>
</organism>
<proteinExistence type="predicted"/>
<sequence length="194" mass="21175">MEGEEEAGILGDRLLLAAVWHASQAISASAYRLLFSTRPALYLWTAVLQSPLELMLLKQIESVVLFVQDIDATAIWYAELFQTEVQYENHHYAFIRTPGCLIGFHPQDSKCPGGAGGATVYWEVADLQDAIRRLEQRGAVLYRGPIVTSLGAVAAMLLDPFGCTIGLNQSHPHSAPALQTLPSVSQQLESLPGE</sequence>
<dbReference type="InterPro" id="IPR037523">
    <property type="entry name" value="VOC_core"/>
</dbReference>
<comment type="caution">
    <text evidence="2">The sequence shown here is derived from an EMBL/GenBank/DDBJ whole genome shotgun (WGS) entry which is preliminary data.</text>
</comment>